<proteinExistence type="predicted"/>
<evidence type="ECO:0000259" key="1">
    <source>
        <dbReference type="Pfam" id="PF01872"/>
    </source>
</evidence>
<feature type="domain" description="Bacterial bifunctional deaminase-reductase C-terminal" evidence="1">
    <location>
        <begin position="40"/>
        <end position="119"/>
    </location>
</feature>
<organism evidence="2 3">
    <name type="scientific">Actinocorallia libanotica</name>
    <dbReference type="NCBI Taxonomy" id="46162"/>
    <lineage>
        <taxon>Bacteria</taxon>
        <taxon>Bacillati</taxon>
        <taxon>Actinomycetota</taxon>
        <taxon>Actinomycetes</taxon>
        <taxon>Streptosporangiales</taxon>
        <taxon>Thermomonosporaceae</taxon>
        <taxon>Actinocorallia</taxon>
    </lineage>
</organism>
<comment type="caution">
    <text evidence="2">The sequence shown here is derived from an EMBL/GenBank/DDBJ whole genome shotgun (WGS) entry which is preliminary data.</text>
</comment>
<dbReference type="SUPFAM" id="SSF53597">
    <property type="entry name" value="Dihydrofolate reductase-like"/>
    <property type="match status" value="1"/>
</dbReference>
<evidence type="ECO:0000313" key="3">
    <source>
        <dbReference type="Proteomes" id="UP001500665"/>
    </source>
</evidence>
<evidence type="ECO:0000313" key="2">
    <source>
        <dbReference type="EMBL" id="GAA0953118.1"/>
    </source>
</evidence>
<gene>
    <name evidence="2" type="ORF">GCM10009550_34690</name>
</gene>
<dbReference type="Gene3D" id="3.40.430.10">
    <property type="entry name" value="Dihydrofolate Reductase, subunit A"/>
    <property type="match status" value="1"/>
</dbReference>
<dbReference type="EMBL" id="BAAAHH010000013">
    <property type="protein sequence ID" value="GAA0953118.1"/>
    <property type="molecule type" value="Genomic_DNA"/>
</dbReference>
<dbReference type="Proteomes" id="UP001500665">
    <property type="component" value="Unassembled WGS sequence"/>
</dbReference>
<name>A0ABN1R7T3_9ACTN</name>
<dbReference type="InterPro" id="IPR024072">
    <property type="entry name" value="DHFR-like_dom_sf"/>
</dbReference>
<keyword evidence="3" id="KW-1185">Reference proteome</keyword>
<accession>A0ABN1R7T3</accession>
<protein>
    <recommendedName>
        <fullName evidence="1">Bacterial bifunctional deaminase-reductase C-terminal domain-containing protein</fullName>
    </recommendedName>
</protein>
<sequence>MLGGQELAELGMELGAAGGLQAQLQHGEVARAVTAHPRQEVAHQVRGQRPVRRLKKEDGLDIWLCGGGRLAGSLLPEIDELIVKSYPVVAGDGIPLFSAEFHPTRFTPSRRRSFENGVLVTWYSRP</sequence>
<dbReference type="InterPro" id="IPR002734">
    <property type="entry name" value="RibDG_C"/>
</dbReference>
<reference evidence="2 3" key="1">
    <citation type="journal article" date="2019" name="Int. J. Syst. Evol. Microbiol.">
        <title>The Global Catalogue of Microorganisms (GCM) 10K type strain sequencing project: providing services to taxonomists for standard genome sequencing and annotation.</title>
        <authorList>
            <consortium name="The Broad Institute Genomics Platform"/>
            <consortium name="The Broad Institute Genome Sequencing Center for Infectious Disease"/>
            <person name="Wu L."/>
            <person name="Ma J."/>
        </authorList>
    </citation>
    <scope>NUCLEOTIDE SEQUENCE [LARGE SCALE GENOMIC DNA]</scope>
    <source>
        <strain evidence="2 3">JCM 10696</strain>
    </source>
</reference>
<dbReference type="Pfam" id="PF01872">
    <property type="entry name" value="RibD_C"/>
    <property type="match status" value="1"/>
</dbReference>